<dbReference type="InterPro" id="IPR036915">
    <property type="entry name" value="Cyclin-like_sf"/>
</dbReference>
<organism evidence="2 3">
    <name type="scientific">Porcisia hertigi</name>
    <dbReference type="NCBI Taxonomy" id="2761500"/>
    <lineage>
        <taxon>Eukaryota</taxon>
        <taxon>Discoba</taxon>
        <taxon>Euglenozoa</taxon>
        <taxon>Kinetoplastea</taxon>
        <taxon>Metakinetoplastina</taxon>
        <taxon>Trypanosomatida</taxon>
        <taxon>Trypanosomatidae</taxon>
        <taxon>Leishmaniinae</taxon>
        <taxon>Porcisia</taxon>
    </lineage>
</organism>
<dbReference type="Gene3D" id="1.10.472.10">
    <property type="entry name" value="Cyclin-like"/>
    <property type="match status" value="1"/>
</dbReference>
<feature type="compositionally biased region" description="Basic residues" evidence="1">
    <location>
        <begin position="471"/>
        <end position="482"/>
    </location>
</feature>
<feature type="region of interest" description="Disordered" evidence="1">
    <location>
        <begin position="443"/>
        <end position="497"/>
    </location>
</feature>
<proteinExistence type="predicted"/>
<feature type="compositionally biased region" description="Basic and acidic residues" evidence="1">
    <location>
        <begin position="450"/>
        <end position="463"/>
    </location>
</feature>
<feature type="region of interest" description="Disordered" evidence="1">
    <location>
        <begin position="405"/>
        <end position="429"/>
    </location>
</feature>
<protein>
    <submittedName>
        <fullName evidence="2">Uncharacterized protein</fullName>
    </submittedName>
</protein>
<dbReference type="GeneID" id="94286967"/>
<dbReference type="SUPFAM" id="SSF47954">
    <property type="entry name" value="Cyclin-like"/>
    <property type="match status" value="1"/>
</dbReference>
<reference evidence="2 3" key="1">
    <citation type="submission" date="2021-02" db="EMBL/GenBank/DDBJ databases">
        <title>Porcisia hertigi Genome sequencing and assembly.</title>
        <authorList>
            <person name="Almutairi H."/>
            <person name="Gatherer D."/>
        </authorList>
    </citation>
    <scope>NUCLEOTIDE SEQUENCE [LARGE SCALE GENOMIC DNA]</scope>
    <source>
        <strain evidence="2 3">C119</strain>
    </source>
</reference>
<dbReference type="PANTHER" id="PTHR10026">
    <property type="entry name" value="CYCLIN"/>
    <property type="match status" value="1"/>
</dbReference>
<dbReference type="AlphaFoldDB" id="A0A836HFU4"/>
<evidence type="ECO:0000313" key="2">
    <source>
        <dbReference type="EMBL" id="KAG5490719.1"/>
    </source>
</evidence>
<accession>A0A836HFU4</accession>
<gene>
    <name evidence="2" type="ORF">JKF63_00841</name>
</gene>
<dbReference type="GO" id="GO:0016538">
    <property type="term" value="F:cyclin-dependent protein serine/threonine kinase regulator activity"/>
    <property type="evidence" value="ECO:0007669"/>
    <property type="project" value="InterPro"/>
</dbReference>
<comment type="caution">
    <text evidence="2">The sequence shown here is derived from an EMBL/GenBank/DDBJ whole genome shotgun (WGS) entry which is preliminary data.</text>
</comment>
<dbReference type="Proteomes" id="UP000674318">
    <property type="component" value="Unassembled WGS sequence"/>
</dbReference>
<dbReference type="InterPro" id="IPR043198">
    <property type="entry name" value="Cyclin/Ssn8"/>
</dbReference>
<dbReference type="KEGG" id="phet:94286967"/>
<evidence type="ECO:0000256" key="1">
    <source>
        <dbReference type="SAM" id="MobiDB-lite"/>
    </source>
</evidence>
<dbReference type="RefSeq" id="XP_067753047.1">
    <property type="nucleotide sequence ID" value="XM_067896890.1"/>
</dbReference>
<sequence>MTDAAARDAYTAYGVDLIRTAGLLLRITPSAIFRASILFQRFEASVETHFRSQYIGALDMPAHRNRLNEELKRAQLKLLAAASPNCSPSMTEKTDDAPNKHAHPSGVEYLIPNHVQLKMRTGLVPLVDLHAPLDYCIHHLSDQEDIMYLVAACLLIATKMEDPSTRIRAVVNICMRLSLRRSGAPVNELTKPSLPRYEDYKACVVEAEEVVLHQLGFQTFVETPYKYVLLYLNLLVEHVSEKAQNCTADSPGDPSTSVIGVTRPSGVAVAAVARPPAALTQWMIRAVQIVNDLPRCRRLLSVPADALAIYAIQQSCPSDIALPDKWSTALGVSERLLKAISYRYGVYSSNGAGSRPAATALADARALSTVPLYRTVAERDQYNLAMEQLKVAGETATDAIVKSSLTASPAPAPPPDSTSNPVGLPPATFANPASIEELRDLIGASFPSDRNPDASRRRSRHEEDNENILVRKSKREKRHRRRHESDGEPRRRRHHHK</sequence>
<name>A0A836HFU4_9TRYP</name>
<dbReference type="FunFam" id="1.10.472.10:FF:000245">
    <property type="entry name" value="Hypothetical_protein_-_conserved"/>
    <property type="match status" value="1"/>
</dbReference>
<evidence type="ECO:0000313" key="3">
    <source>
        <dbReference type="Proteomes" id="UP000674318"/>
    </source>
</evidence>
<keyword evidence="3" id="KW-1185">Reference proteome</keyword>
<dbReference type="OrthoDB" id="79090at2759"/>
<dbReference type="EMBL" id="JAFJZO010000036">
    <property type="protein sequence ID" value="KAG5490719.1"/>
    <property type="molecule type" value="Genomic_DNA"/>
</dbReference>
<dbReference type="GO" id="GO:0006357">
    <property type="term" value="P:regulation of transcription by RNA polymerase II"/>
    <property type="evidence" value="ECO:0007669"/>
    <property type="project" value="InterPro"/>
</dbReference>